<proteinExistence type="predicted"/>
<comment type="caution">
    <text evidence="2">The sequence shown here is derived from an EMBL/GenBank/DDBJ whole genome shotgun (WGS) entry which is preliminary data.</text>
</comment>
<feature type="region of interest" description="Disordered" evidence="1">
    <location>
        <begin position="360"/>
        <end position="429"/>
    </location>
</feature>
<dbReference type="Proteomes" id="UP001140091">
    <property type="component" value="Unassembled WGS sequence"/>
</dbReference>
<sequence>MRYLVPIENAPQSSPSLKPMPLAGKPVESQPKATQDDEIRTVSGVPVVRLQTETVTDVVAARMAISLLGHVLFLKNQIPLPVPQLTRIPSKSSTSKGAKQRAELLSSFDTLTSHLTTTFTALSIALAKTYSEERLEQLTAESGHHLDRAYVAVVLGPSLGTAKSRTFLAVDRFEAKLWGFEQGSGENDDGQAEEEAEDDDEGSDCSTDDEEEEEEEEEEEDEAEADDDSDAEGPEASDSEDDEDEIDSASEPDCQQGPSTAVPLPLQDSTLLTKLRTSMSPPPSLSYAEEQRFLQNSERLLSRVLATADAEGYGFASEMAPTQTHILLRAPRRFVHPAWIPRQNLTPSLESSLQDFIRYSTTPTSTDGSEPRDSGSKPGLKKAQKQRPEGVWVTTAQKSIDSSSSRIPVPEPGSNPPPTEQEKDDDEMIWWSWDGGKIVGFLEW</sequence>
<feature type="compositionally biased region" description="Polar residues" evidence="1">
    <location>
        <begin position="394"/>
        <end position="406"/>
    </location>
</feature>
<evidence type="ECO:0000313" key="2">
    <source>
        <dbReference type="EMBL" id="KAJ2921088.1"/>
    </source>
</evidence>
<name>A0A9W8IWM7_9AGAR</name>
<feature type="compositionally biased region" description="Pro residues" evidence="1">
    <location>
        <begin position="409"/>
        <end position="419"/>
    </location>
</feature>
<feature type="non-terminal residue" evidence="2">
    <location>
        <position position="444"/>
    </location>
</feature>
<dbReference type="AlphaFoldDB" id="A0A9W8IWM7"/>
<dbReference type="OrthoDB" id="2387165at2759"/>
<feature type="compositionally biased region" description="Acidic residues" evidence="1">
    <location>
        <begin position="186"/>
        <end position="250"/>
    </location>
</feature>
<keyword evidence="3" id="KW-1185">Reference proteome</keyword>
<evidence type="ECO:0000256" key="1">
    <source>
        <dbReference type="SAM" id="MobiDB-lite"/>
    </source>
</evidence>
<feature type="region of interest" description="Disordered" evidence="1">
    <location>
        <begin position="1"/>
        <end position="37"/>
    </location>
</feature>
<organism evidence="2 3">
    <name type="scientific">Candolleomyces eurysporus</name>
    <dbReference type="NCBI Taxonomy" id="2828524"/>
    <lineage>
        <taxon>Eukaryota</taxon>
        <taxon>Fungi</taxon>
        <taxon>Dikarya</taxon>
        <taxon>Basidiomycota</taxon>
        <taxon>Agaricomycotina</taxon>
        <taxon>Agaricomycetes</taxon>
        <taxon>Agaricomycetidae</taxon>
        <taxon>Agaricales</taxon>
        <taxon>Agaricineae</taxon>
        <taxon>Psathyrellaceae</taxon>
        <taxon>Candolleomyces</taxon>
    </lineage>
</organism>
<reference evidence="2" key="1">
    <citation type="submission" date="2022-06" db="EMBL/GenBank/DDBJ databases">
        <title>Genome Sequence of Candolleomyces eurysporus.</title>
        <authorList>
            <person name="Buettner E."/>
        </authorList>
    </citation>
    <scope>NUCLEOTIDE SEQUENCE</scope>
    <source>
        <strain evidence="2">VTCC 930004</strain>
    </source>
</reference>
<gene>
    <name evidence="2" type="ORF">H1R20_g16006</name>
</gene>
<accession>A0A9W8IWM7</accession>
<dbReference type="Gene3D" id="3.30.900.20">
    <property type="match status" value="1"/>
</dbReference>
<protein>
    <submittedName>
        <fullName evidence="2">Uncharacterized protein</fullName>
    </submittedName>
</protein>
<evidence type="ECO:0000313" key="3">
    <source>
        <dbReference type="Proteomes" id="UP001140091"/>
    </source>
</evidence>
<dbReference type="InterPro" id="IPR053729">
    <property type="entry name" value="MAD2L1BP_domain_sf"/>
</dbReference>
<feature type="region of interest" description="Disordered" evidence="1">
    <location>
        <begin position="180"/>
        <end position="267"/>
    </location>
</feature>
<dbReference type="EMBL" id="JANBPK010001677">
    <property type="protein sequence ID" value="KAJ2921088.1"/>
    <property type="molecule type" value="Genomic_DNA"/>
</dbReference>